<feature type="binding site" evidence="9">
    <location>
        <begin position="171"/>
        <end position="178"/>
    </location>
    <ligand>
        <name>ATP</name>
        <dbReference type="ChEBI" id="CHEBI:30616"/>
    </ligand>
</feature>
<dbReference type="GO" id="GO:0016459">
    <property type="term" value="C:myosin complex"/>
    <property type="evidence" value="ECO:0007669"/>
    <property type="project" value="UniProtKB-KW"/>
</dbReference>
<comment type="similarity">
    <text evidence="1 9">Belongs to the TRAFAC class myosin-kinesin ATPase superfamily. Myosin family.</text>
</comment>
<proteinExistence type="inferred from homology"/>
<protein>
    <recommendedName>
        <fullName evidence="14">Myosin, heavy chain 11a, smooth muscle</fullName>
    </recommendedName>
</protein>
<evidence type="ECO:0000259" key="11">
    <source>
        <dbReference type="PROSITE" id="PS51844"/>
    </source>
</evidence>
<dbReference type="PRINTS" id="PR00193">
    <property type="entry name" value="MYOSINHEAVY"/>
</dbReference>
<feature type="domain" description="Myosin motor" evidence="10">
    <location>
        <begin position="78"/>
        <end position="273"/>
    </location>
</feature>
<dbReference type="InterPro" id="IPR008989">
    <property type="entry name" value="Myosin_S1_N"/>
</dbReference>
<dbReference type="InterPro" id="IPR001609">
    <property type="entry name" value="Myosin_head_motor_dom-like"/>
</dbReference>
<dbReference type="PROSITE" id="PS51456">
    <property type="entry name" value="MYOSIN_MOTOR"/>
    <property type="match status" value="1"/>
</dbReference>
<evidence type="ECO:0000256" key="8">
    <source>
        <dbReference type="ARBA" id="ARBA00023203"/>
    </source>
</evidence>
<keyword evidence="5" id="KW-0175">Coiled coil</keyword>
<evidence type="ECO:0000256" key="5">
    <source>
        <dbReference type="ARBA" id="ARBA00023054"/>
    </source>
</evidence>
<evidence type="ECO:0000256" key="1">
    <source>
        <dbReference type="ARBA" id="ARBA00008314"/>
    </source>
</evidence>
<dbReference type="AlphaFoldDB" id="A0A671RRM9"/>
<keyword evidence="8 9" id="KW-0009">Actin-binding</keyword>
<dbReference type="Gene3D" id="2.30.30.360">
    <property type="entry name" value="Myosin S1 fragment, N-terminal"/>
    <property type="match status" value="1"/>
</dbReference>
<feature type="domain" description="Myosin N-terminal SH3-like" evidence="11">
    <location>
        <begin position="25"/>
        <end position="74"/>
    </location>
</feature>
<dbReference type="GO" id="GO:0005516">
    <property type="term" value="F:calmodulin binding"/>
    <property type="evidence" value="ECO:0007669"/>
    <property type="project" value="UniProtKB-KW"/>
</dbReference>
<dbReference type="Proteomes" id="UP000472260">
    <property type="component" value="Unassembled WGS sequence"/>
</dbReference>
<evidence type="ECO:0000259" key="10">
    <source>
        <dbReference type="PROSITE" id="PS51456"/>
    </source>
</evidence>
<accession>A0A671RRM9</accession>
<sequence>MSVVSKFLFLDNDFKNSGVAQADWSTKQMVWIPSEREGFQSASIKEETGNEVVVELDNGKKVTVSKDEIQKMNPPKYNKVEDMAALTCLNEASVLHNIRERYFSGLIYTYSGLFCVVVNPYKLLPIYSEKITEMYKGKKRHEVPPHIYAVTDNAYRNMLQEREDQSILCTGESGAGKTENTKKVIQYLAVVGELEKQLLQANPILEAFGNAKTIKNDNSSRFGKFIKINFDNTGYIVGTSWKSLGVSYRPKIERSFHIFYYMVTGAKDKMRGG</sequence>
<dbReference type="GO" id="GO:0000146">
    <property type="term" value="F:microfilament motor activity"/>
    <property type="evidence" value="ECO:0007669"/>
    <property type="project" value="TreeGrafter"/>
</dbReference>
<keyword evidence="6 9" id="KW-0518">Myosin</keyword>
<evidence type="ECO:0000256" key="3">
    <source>
        <dbReference type="ARBA" id="ARBA00022840"/>
    </source>
</evidence>
<dbReference type="SMART" id="SM00242">
    <property type="entry name" value="MYSc"/>
    <property type="match status" value="1"/>
</dbReference>
<dbReference type="GO" id="GO:0005737">
    <property type="term" value="C:cytoplasm"/>
    <property type="evidence" value="ECO:0007669"/>
    <property type="project" value="TreeGrafter"/>
</dbReference>
<comment type="caution">
    <text evidence="9">Lacks conserved residue(s) required for the propagation of feature annotation.</text>
</comment>
<dbReference type="Pfam" id="PF00063">
    <property type="entry name" value="Myosin_head"/>
    <property type="match status" value="1"/>
</dbReference>
<name>A0A671RRM9_9TELE</name>
<keyword evidence="7 9" id="KW-0505">Motor protein</keyword>
<dbReference type="GO" id="GO:0005524">
    <property type="term" value="F:ATP binding"/>
    <property type="evidence" value="ECO:0007669"/>
    <property type="project" value="UniProtKB-UniRule"/>
</dbReference>
<keyword evidence="3 9" id="KW-0067">ATP-binding</keyword>
<evidence type="ECO:0000256" key="2">
    <source>
        <dbReference type="ARBA" id="ARBA00022741"/>
    </source>
</evidence>
<dbReference type="SUPFAM" id="SSF52540">
    <property type="entry name" value="P-loop containing nucleoside triphosphate hydrolases"/>
    <property type="match status" value="1"/>
</dbReference>
<dbReference type="InterPro" id="IPR027417">
    <property type="entry name" value="P-loop_NTPase"/>
</dbReference>
<evidence type="ECO:0000256" key="9">
    <source>
        <dbReference type="PROSITE-ProRule" id="PRU00782"/>
    </source>
</evidence>
<dbReference type="Gene3D" id="1.10.10.820">
    <property type="match status" value="1"/>
</dbReference>
<evidence type="ECO:0000313" key="12">
    <source>
        <dbReference type="Ensembl" id="ENSSANP00000085941.1"/>
    </source>
</evidence>
<evidence type="ECO:0000256" key="7">
    <source>
        <dbReference type="ARBA" id="ARBA00023175"/>
    </source>
</evidence>
<dbReference type="InterPro" id="IPR004009">
    <property type="entry name" value="SH3_Myosin"/>
</dbReference>
<dbReference type="PROSITE" id="PS51844">
    <property type="entry name" value="SH3_LIKE"/>
    <property type="match status" value="1"/>
</dbReference>
<evidence type="ECO:0000256" key="6">
    <source>
        <dbReference type="ARBA" id="ARBA00023123"/>
    </source>
</evidence>
<keyword evidence="2 9" id="KW-0547">Nucleotide-binding</keyword>
<organism evidence="12 13">
    <name type="scientific">Sinocyclocheilus anshuiensis</name>
    <dbReference type="NCBI Taxonomy" id="1608454"/>
    <lineage>
        <taxon>Eukaryota</taxon>
        <taxon>Metazoa</taxon>
        <taxon>Chordata</taxon>
        <taxon>Craniata</taxon>
        <taxon>Vertebrata</taxon>
        <taxon>Euteleostomi</taxon>
        <taxon>Actinopterygii</taxon>
        <taxon>Neopterygii</taxon>
        <taxon>Teleostei</taxon>
        <taxon>Ostariophysi</taxon>
        <taxon>Cypriniformes</taxon>
        <taxon>Cyprinidae</taxon>
        <taxon>Cyprininae</taxon>
        <taxon>Sinocyclocheilus</taxon>
    </lineage>
</organism>
<dbReference type="SUPFAM" id="SSF50084">
    <property type="entry name" value="Myosin S1 fragment, N-terminal domain"/>
    <property type="match status" value="1"/>
</dbReference>
<evidence type="ECO:0000256" key="4">
    <source>
        <dbReference type="ARBA" id="ARBA00022860"/>
    </source>
</evidence>
<keyword evidence="4" id="KW-0112">Calmodulin-binding</keyword>
<dbReference type="PANTHER" id="PTHR13140">
    <property type="entry name" value="MYOSIN"/>
    <property type="match status" value="1"/>
</dbReference>
<dbReference type="FunFam" id="3.40.850.10:FF:000101">
    <property type="entry name" value="Slow myosin heavy chain 2"/>
    <property type="match status" value="1"/>
</dbReference>
<dbReference type="GO" id="GO:0007015">
    <property type="term" value="P:actin filament organization"/>
    <property type="evidence" value="ECO:0007669"/>
    <property type="project" value="TreeGrafter"/>
</dbReference>
<keyword evidence="13" id="KW-1185">Reference proteome</keyword>
<dbReference type="Gene3D" id="3.40.850.10">
    <property type="entry name" value="Kinesin motor domain"/>
    <property type="match status" value="1"/>
</dbReference>
<dbReference type="GO" id="GO:0016020">
    <property type="term" value="C:membrane"/>
    <property type="evidence" value="ECO:0007669"/>
    <property type="project" value="TreeGrafter"/>
</dbReference>
<dbReference type="InterPro" id="IPR036961">
    <property type="entry name" value="Kinesin_motor_dom_sf"/>
</dbReference>
<evidence type="ECO:0000313" key="13">
    <source>
        <dbReference type="Proteomes" id="UP000472260"/>
    </source>
</evidence>
<reference evidence="12" key="1">
    <citation type="submission" date="2025-08" db="UniProtKB">
        <authorList>
            <consortium name="Ensembl"/>
        </authorList>
    </citation>
    <scope>IDENTIFICATION</scope>
</reference>
<dbReference type="PANTHER" id="PTHR13140:SF857">
    <property type="entry name" value="MYOSIN-11"/>
    <property type="match status" value="1"/>
</dbReference>
<reference evidence="12" key="2">
    <citation type="submission" date="2025-09" db="UniProtKB">
        <authorList>
            <consortium name="Ensembl"/>
        </authorList>
    </citation>
    <scope>IDENTIFICATION</scope>
</reference>
<dbReference type="FunFam" id="2.30.30.360:FF:000001">
    <property type="entry name" value="Myosin heavy chain"/>
    <property type="match status" value="1"/>
</dbReference>
<dbReference type="Pfam" id="PF02736">
    <property type="entry name" value="Myosin_N"/>
    <property type="match status" value="1"/>
</dbReference>
<dbReference type="Ensembl" id="ENSSANT00000091343.1">
    <property type="protein sequence ID" value="ENSSANP00000085941.1"/>
    <property type="gene ID" value="ENSSANG00000042621.1"/>
</dbReference>
<dbReference type="GO" id="GO:0048731">
    <property type="term" value="P:system development"/>
    <property type="evidence" value="ECO:0007669"/>
    <property type="project" value="UniProtKB-ARBA"/>
</dbReference>
<dbReference type="GO" id="GO:0051015">
    <property type="term" value="F:actin filament binding"/>
    <property type="evidence" value="ECO:0007669"/>
    <property type="project" value="InterPro"/>
</dbReference>
<evidence type="ECO:0008006" key="14">
    <source>
        <dbReference type="Google" id="ProtNLM"/>
    </source>
</evidence>